<reference evidence="4 5" key="1">
    <citation type="submission" date="2021-03" db="EMBL/GenBank/DDBJ databases">
        <title>Sequencing the genomes of 1000 actinobacteria strains.</title>
        <authorList>
            <person name="Klenk H.-P."/>
        </authorList>
    </citation>
    <scope>NUCLEOTIDE SEQUENCE [LARGE SCALE GENOMIC DNA]</scope>
    <source>
        <strain evidence="4 5">DSM 44580</strain>
    </source>
</reference>
<keyword evidence="1 2" id="KW-0238">DNA-binding</keyword>
<evidence type="ECO:0000256" key="2">
    <source>
        <dbReference type="PROSITE-ProRule" id="PRU00335"/>
    </source>
</evidence>
<dbReference type="InterPro" id="IPR050109">
    <property type="entry name" value="HTH-type_TetR-like_transc_reg"/>
</dbReference>
<protein>
    <submittedName>
        <fullName evidence="4">AcrR family transcriptional regulator</fullName>
    </submittedName>
</protein>
<dbReference type="Gene3D" id="1.10.357.10">
    <property type="entry name" value="Tetracycline Repressor, domain 2"/>
    <property type="match status" value="1"/>
</dbReference>
<evidence type="ECO:0000313" key="4">
    <source>
        <dbReference type="EMBL" id="MBP2478073.1"/>
    </source>
</evidence>
<evidence type="ECO:0000259" key="3">
    <source>
        <dbReference type="PROSITE" id="PS50977"/>
    </source>
</evidence>
<evidence type="ECO:0000256" key="1">
    <source>
        <dbReference type="ARBA" id="ARBA00023125"/>
    </source>
</evidence>
<proteinExistence type="predicted"/>
<feature type="domain" description="HTH tetR-type" evidence="3">
    <location>
        <begin position="11"/>
        <end position="71"/>
    </location>
</feature>
<gene>
    <name evidence="4" type="ORF">JOF53_006945</name>
</gene>
<dbReference type="PANTHER" id="PTHR30055">
    <property type="entry name" value="HTH-TYPE TRANSCRIPTIONAL REGULATOR RUTR"/>
    <property type="match status" value="1"/>
</dbReference>
<dbReference type="PROSITE" id="PS50977">
    <property type="entry name" value="HTH_TETR_2"/>
    <property type="match status" value="1"/>
</dbReference>
<accession>A0ABS5ANB8</accession>
<name>A0ABS5ANB8_9PSEU</name>
<dbReference type="InterPro" id="IPR036271">
    <property type="entry name" value="Tet_transcr_reg_TetR-rel_C_sf"/>
</dbReference>
<dbReference type="SUPFAM" id="SSF48498">
    <property type="entry name" value="Tetracyclin repressor-like, C-terminal domain"/>
    <property type="match status" value="1"/>
</dbReference>
<feature type="DNA-binding region" description="H-T-H motif" evidence="2">
    <location>
        <begin position="34"/>
        <end position="53"/>
    </location>
</feature>
<dbReference type="RefSeq" id="WP_158103562.1">
    <property type="nucleotide sequence ID" value="NZ_JAGIOO010000001.1"/>
</dbReference>
<comment type="caution">
    <text evidence="4">The sequence shown here is derived from an EMBL/GenBank/DDBJ whole genome shotgun (WGS) entry which is preliminary data.</text>
</comment>
<dbReference type="InterPro" id="IPR001647">
    <property type="entry name" value="HTH_TetR"/>
</dbReference>
<sequence>MPTRTWTNLPPARRERVLAAAMAEFGRHGYSRGSLNVIAQAAGVAKGSLFQYFPDKFDFFLHVTAHSAQRVRTALDPWLARIDPGAGFTETVLDAVAAWMTFFARHPQDRGMVAAVTTELDPAVRTVLLAPTHERYREALLPVFEAARMRGSLRADADLDALVALFLVLLPHLALAPFEPGLDTTLGLHGSPEAELRDRAARLVRPVLAGFAAP</sequence>
<dbReference type="InterPro" id="IPR009057">
    <property type="entry name" value="Homeodomain-like_sf"/>
</dbReference>
<dbReference type="Proteomes" id="UP001519363">
    <property type="component" value="Unassembled WGS sequence"/>
</dbReference>
<keyword evidence="5" id="KW-1185">Reference proteome</keyword>
<organism evidence="4 5">
    <name type="scientific">Crossiella equi</name>
    <dbReference type="NCBI Taxonomy" id="130796"/>
    <lineage>
        <taxon>Bacteria</taxon>
        <taxon>Bacillati</taxon>
        <taxon>Actinomycetota</taxon>
        <taxon>Actinomycetes</taxon>
        <taxon>Pseudonocardiales</taxon>
        <taxon>Pseudonocardiaceae</taxon>
        <taxon>Crossiella</taxon>
    </lineage>
</organism>
<dbReference type="PRINTS" id="PR00455">
    <property type="entry name" value="HTHTETR"/>
</dbReference>
<dbReference type="EMBL" id="JAGIOO010000001">
    <property type="protein sequence ID" value="MBP2478073.1"/>
    <property type="molecule type" value="Genomic_DNA"/>
</dbReference>
<evidence type="ECO:0000313" key="5">
    <source>
        <dbReference type="Proteomes" id="UP001519363"/>
    </source>
</evidence>
<dbReference type="Pfam" id="PF00440">
    <property type="entry name" value="TetR_N"/>
    <property type="match status" value="1"/>
</dbReference>
<dbReference type="PANTHER" id="PTHR30055:SF226">
    <property type="entry name" value="HTH-TYPE TRANSCRIPTIONAL REGULATOR PKSA"/>
    <property type="match status" value="1"/>
</dbReference>
<dbReference type="SUPFAM" id="SSF46689">
    <property type="entry name" value="Homeodomain-like"/>
    <property type="match status" value="1"/>
</dbReference>